<dbReference type="EMBL" id="FQWF01000001">
    <property type="protein sequence ID" value="SHF88493.1"/>
    <property type="molecule type" value="Genomic_DNA"/>
</dbReference>
<dbReference type="Gene3D" id="3.40.640.10">
    <property type="entry name" value="Type I PLP-dependent aspartate aminotransferase-like (Major domain)"/>
    <property type="match status" value="1"/>
</dbReference>
<reference evidence="7" key="1">
    <citation type="submission" date="2016-11" db="EMBL/GenBank/DDBJ databases">
        <authorList>
            <person name="Varghese N."/>
            <person name="Submissions S."/>
        </authorList>
    </citation>
    <scope>NUCLEOTIDE SEQUENCE [LARGE SCALE GENOMIC DNA]</scope>
    <source>
        <strain evidence="7">DSM 17659</strain>
    </source>
</reference>
<dbReference type="CDD" id="cd00609">
    <property type="entry name" value="AAT_like"/>
    <property type="match status" value="1"/>
</dbReference>
<evidence type="ECO:0000259" key="5">
    <source>
        <dbReference type="Pfam" id="PF00155"/>
    </source>
</evidence>
<dbReference type="GO" id="GO:0030170">
    <property type="term" value="F:pyridoxal phosphate binding"/>
    <property type="evidence" value="ECO:0007669"/>
    <property type="project" value="InterPro"/>
</dbReference>
<dbReference type="PANTHER" id="PTHR42832">
    <property type="entry name" value="AMINO ACID AMINOTRANSFERASE"/>
    <property type="match status" value="1"/>
</dbReference>
<evidence type="ECO:0000256" key="4">
    <source>
        <dbReference type="RuleBase" id="RU000481"/>
    </source>
</evidence>
<dbReference type="PROSITE" id="PS00105">
    <property type="entry name" value="AA_TRANSFER_CLASS_1"/>
    <property type="match status" value="1"/>
</dbReference>
<dbReference type="PANTHER" id="PTHR42832:SF3">
    <property type="entry name" value="L-GLUTAMINE--4-(METHYLSULFANYL)-2-OXOBUTANOATE AMINOTRANSFERASE"/>
    <property type="match status" value="1"/>
</dbReference>
<evidence type="ECO:0000313" key="7">
    <source>
        <dbReference type="Proteomes" id="UP000184020"/>
    </source>
</evidence>
<keyword evidence="7" id="KW-1185">Reference proteome</keyword>
<dbReference type="InterPro" id="IPR015424">
    <property type="entry name" value="PyrdxlP-dep_Trfase"/>
</dbReference>
<dbReference type="InterPro" id="IPR050881">
    <property type="entry name" value="LL-DAP_aminotransferase"/>
</dbReference>
<dbReference type="InterPro" id="IPR004839">
    <property type="entry name" value="Aminotransferase_I/II_large"/>
</dbReference>
<protein>
    <recommendedName>
        <fullName evidence="4">Aminotransferase</fullName>
        <ecNumber evidence="4">2.6.1.-</ecNumber>
    </recommendedName>
</protein>
<dbReference type="STRING" id="229205.SAMN05444372_10133"/>
<feature type="domain" description="Aminotransferase class I/classII large" evidence="5">
    <location>
        <begin position="32"/>
        <end position="381"/>
    </location>
</feature>
<dbReference type="Proteomes" id="UP000184020">
    <property type="component" value="Unassembled WGS sequence"/>
</dbReference>
<accession>A0A1M5FA92</accession>
<keyword evidence="3 4" id="KW-0808">Transferase</keyword>
<sequence>MITTAKRLDTIEEYYFSSKLREVRQLASEGKPIINMGIGSPDLQPSQAVVDAVSLAMSDPNAHQYQSYQGLPELRQGMADFYKKNYNVDLNPAVEILPLMGSKEGIMHISLAFLNEGDHVLIPNPGYPTYTSVTNLVGAVPVFYDLTERTNWEPDFEALEKLDLSKVKIMWIGYPHMPTGARGSLELFSKLVAFAKKHQILLVNDNPYSFVLNDNPMSLLQVEGAEEVSLELNSLSKTFNMAGWRVGMVLGNAACIDAVLKVKSNMDSGMFFGIQKGAIEALKSDKSWFDAMNEIYKRRRVLTELLAEKLGCEVHKEGVGLFVWAKLPDGITSAEKFIDKILYEKSIFITPGTIFGSNGEGYIRFALCVKEEKVQEAIDRFLPKPGEGRALRN</sequence>
<evidence type="ECO:0000256" key="1">
    <source>
        <dbReference type="ARBA" id="ARBA00001933"/>
    </source>
</evidence>
<evidence type="ECO:0000256" key="2">
    <source>
        <dbReference type="ARBA" id="ARBA00022576"/>
    </source>
</evidence>
<dbReference type="AlphaFoldDB" id="A0A1M5FA92"/>
<organism evidence="6 7">
    <name type="scientific">Flavobacterium micromati</name>
    <dbReference type="NCBI Taxonomy" id="229205"/>
    <lineage>
        <taxon>Bacteria</taxon>
        <taxon>Pseudomonadati</taxon>
        <taxon>Bacteroidota</taxon>
        <taxon>Flavobacteriia</taxon>
        <taxon>Flavobacteriales</taxon>
        <taxon>Flavobacteriaceae</taxon>
        <taxon>Flavobacterium</taxon>
    </lineage>
</organism>
<dbReference type="Gene3D" id="3.90.1150.10">
    <property type="entry name" value="Aspartate Aminotransferase, domain 1"/>
    <property type="match status" value="1"/>
</dbReference>
<dbReference type="InterPro" id="IPR004838">
    <property type="entry name" value="NHTrfase_class1_PyrdxlP-BS"/>
</dbReference>
<keyword evidence="2 4" id="KW-0032">Aminotransferase</keyword>
<dbReference type="Pfam" id="PF00155">
    <property type="entry name" value="Aminotran_1_2"/>
    <property type="match status" value="1"/>
</dbReference>
<dbReference type="InterPro" id="IPR015421">
    <property type="entry name" value="PyrdxlP-dep_Trfase_major"/>
</dbReference>
<comment type="cofactor">
    <cofactor evidence="1 4">
        <name>pyridoxal 5'-phosphate</name>
        <dbReference type="ChEBI" id="CHEBI:597326"/>
    </cofactor>
</comment>
<dbReference type="SUPFAM" id="SSF53383">
    <property type="entry name" value="PLP-dependent transferases"/>
    <property type="match status" value="1"/>
</dbReference>
<name>A0A1M5FA92_9FLAO</name>
<proteinExistence type="inferred from homology"/>
<dbReference type="InterPro" id="IPR015422">
    <property type="entry name" value="PyrdxlP-dep_Trfase_small"/>
</dbReference>
<evidence type="ECO:0000256" key="3">
    <source>
        <dbReference type="ARBA" id="ARBA00022679"/>
    </source>
</evidence>
<dbReference type="OrthoDB" id="9802328at2"/>
<evidence type="ECO:0000313" key="6">
    <source>
        <dbReference type="EMBL" id="SHF88493.1"/>
    </source>
</evidence>
<gene>
    <name evidence="6" type="ORF">SAMN05444372_10133</name>
</gene>
<dbReference type="RefSeq" id="WP_073016038.1">
    <property type="nucleotide sequence ID" value="NZ_FQWF01000001.1"/>
</dbReference>
<comment type="similarity">
    <text evidence="4">Belongs to the class-I pyridoxal-phosphate-dependent aminotransferase family.</text>
</comment>
<dbReference type="GO" id="GO:0008483">
    <property type="term" value="F:transaminase activity"/>
    <property type="evidence" value="ECO:0007669"/>
    <property type="project" value="UniProtKB-KW"/>
</dbReference>
<dbReference type="EC" id="2.6.1.-" evidence="4"/>